<dbReference type="PROSITE" id="PS00018">
    <property type="entry name" value="EF_HAND_1"/>
    <property type="match status" value="1"/>
</dbReference>
<feature type="transmembrane region" description="Helical" evidence="2">
    <location>
        <begin position="20"/>
        <end position="41"/>
    </location>
</feature>
<name>A0A7S4V8T3_9DINO</name>
<evidence type="ECO:0000256" key="1">
    <source>
        <dbReference type="ARBA" id="ARBA00022837"/>
    </source>
</evidence>
<sequence>MNADLGAFEQVFCAVPSTKWMMMAFIIVTNWAIFSILTAVVSDNMAMLTEAHERDLNEREAAERDERRAITMELMFKRFDKDGDGEIGLKEIRNMLSDPAEMAVICDMTGLEKDELHDTLELVAGEGKGKITHEGFRQLIQDGWNKVTGHSFLKNEARLNDILKVLARGTNRRMKRQNSV</sequence>
<keyword evidence="2" id="KW-0472">Membrane</keyword>
<dbReference type="GO" id="GO:0005509">
    <property type="term" value="F:calcium ion binding"/>
    <property type="evidence" value="ECO:0007669"/>
    <property type="project" value="InterPro"/>
</dbReference>
<dbReference type="InterPro" id="IPR002048">
    <property type="entry name" value="EF_hand_dom"/>
</dbReference>
<protein>
    <recommendedName>
        <fullName evidence="3">EF-hand domain-containing protein</fullName>
    </recommendedName>
</protein>
<proteinExistence type="predicted"/>
<keyword evidence="2" id="KW-1133">Transmembrane helix</keyword>
<reference evidence="4" key="1">
    <citation type="submission" date="2021-01" db="EMBL/GenBank/DDBJ databases">
        <authorList>
            <person name="Corre E."/>
            <person name="Pelletier E."/>
            <person name="Niang G."/>
            <person name="Scheremetjew M."/>
            <person name="Finn R."/>
            <person name="Kale V."/>
            <person name="Holt S."/>
            <person name="Cochrane G."/>
            <person name="Meng A."/>
            <person name="Brown T."/>
            <person name="Cohen L."/>
        </authorList>
    </citation>
    <scope>NUCLEOTIDE SEQUENCE</scope>
    <source>
        <strain evidence="4">CCMP3105</strain>
    </source>
</reference>
<evidence type="ECO:0000259" key="3">
    <source>
        <dbReference type="PROSITE" id="PS50222"/>
    </source>
</evidence>
<feature type="domain" description="EF-hand" evidence="3">
    <location>
        <begin position="67"/>
        <end position="102"/>
    </location>
</feature>
<evidence type="ECO:0000313" key="4">
    <source>
        <dbReference type="EMBL" id="CAE4583406.1"/>
    </source>
</evidence>
<dbReference type="PROSITE" id="PS50222">
    <property type="entry name" value="EF_HAND_2"/>
    <property type="match status" value="1"/>
</dbReference>
<dbReference type="InterPro" id="IPR011992">
    <property type="entry name" value="EF-hand-dom_pair"/>
</dbReference>
<dbReference type="AlphaFoldDB" id="A0A7S4V8T3"/>
<dbReference type="Gene3D" id="1.10.238.10">
    <property type="entry name" value="EF-hand"/>
    <property type="match status" value="1"/>
</dbReference>
<accession>A0A7S4V8T3</accession>
<dbReference type="SUPFAM" id="SSF47473">
    <property type="entry name" value="EF-hand"/>
    <property type="match status" value="1"/>
</dbReference>
<keyword evidence="2" id="KW-0812">Transmembrane</keyword>
<dbReference type="Pfam" id="PF00036">
    <property type="entry name" value="EF-hand_1"/>
    <property type="match status" value="1"/>
</dbReference>
<dbReference type="InterPro" id="IPR018247">
    <property type="entry name" value="EF_Hand_1_Ca_BS"/>
</dbReference>
<dbReference type="EMBL" id="HBNR01029819">
    <property type="protein sequence ID" value="CAE4583406.1"/>
    <property type="molecule type" value="Transcribed_RNA"/>
</dbReference>
<gene>
    <name evidence="4" type="ORF">AMON00008_LOCUS20322</name>
</gene>
<organism evidence="4">
    <name type="scientific">Alexandrium monilatum</name>
    <dbReference type="NCBI Taxonomy" id="311494"/>
    <lineage>
        <taxon>Eukaryota</taxon>
        <taxon>Sar</taxon>
        <taxon>Alveolata</taxon>
        <taxon>Dinophyceae</taxon>
        <taxon>Gonyaulacales</taxon>
        <taxon>Pyrocystaceae</taxon>
        <taxon>Alexandrium</taxon>
    </lineage>
</organism>
<keyword evidence="1" id="KW-0106">Calcium</keyword>
<evidence type="ECO:0000256" key="2">
    <source>
        <dbReference type="SAM" id="Phobius"/>
    </source>
</evidence>